<dbReference type="SMART" id="SM00320">
    <property type="entry name" value="WD40"/>
    <property type="match status" value="4"/>
</dbReference>
<keyword evidence="4 12" id="KW-0853">WD repeat</keyword>
<feature type="compositionally biased region" description="Low complexity" evidence="13">
    <location>
        <begin position="87"/>
        <end position="105"/>
    </location>
</feature>
<evidence type="ECO:0000256" key="13">
    <source>
        <dbReference type="SAM" id="MobiDB-lite"/>
    </source>
</evidence>
<dbReference type="GO" id="GO:0080008">
    <property type="term" value="C:Cul4-RING E3 ubiquitin ligase complex"/>
    <property type="evidence" value="ECO:0007669"/>
    <property type="project" value="InterPro"/>
</dbReference>
<dbReference type="GO" id="GO:0003684">
    <property type="term" value="F:damaged DNA binding"/>
    <property type="evidence" value="ECO:0007669"/>
    <property type="project" value="InterPro"/>
</dbReference>
<name>A0AAV2S3A3_MEGNR</name>
<reference evidence="14 15" key="1">
    <citation type="submission" date="2024-05" db="EMBL/GenBank/DDBJ databases">
        <authorList>
            <person name="Wallberg A."/>
        </authorList>
    </citation>
    <scope>NUCLEOTIDE SEQUENCE [LARGE SCALE GENOMIC DNA]</scope>
</reference>
<feature type="repeat" description="WD" evidence="12">
    <location>
        <begin position="394"/>
        <end position="436"/>
    </location>
</feature>
<dbReference type="InterPro" id="IPR036322">
    <property type="entry name" value="WD40_repeat_dom_sf"/>
</dbReference>
<keyword evidence="10" id="KW-0539">Nucleus</keyword>
<keyword evidence="9" id="KW-0234">DNA repair</keyword>
<keyword evidence="8" id="KW-0238">DNA-binding</keyword>
<dbReference type="Gene3D" id="2.130.10.10">
    <property type="entry name" value="YVTN repeat-like/Quinoprotein amine dehydrogenase"/>
    <property type="match status" value="1"/>
</dbReference>
<evidence type="ECO:0000256" key="7">
    <source>
        <dbReference type="ARBA" id="ARBA00022786"/>
    </source>
</evidence>
<evidence type="ECO:0000256" key="8">
    <source>
        <dbReference type="ARBA" id="ARBA00023125"/>
    </source>
</evidence>
<dbReference type="SUPFAM" id="SSF50978">
    <property type="entry name" value="WD40 repeat-like"/>
    <property type="match status" value="1"/>
</dbReference>
<keyword evidence="7" id="KW-0833">Ubl conjugation pathway</keyword>
<protein>
    <recommendedName>
        <fullName evidence="3">DNA damage-binding protein 2</fullName>
    </recommendedName>
    <alternativeName>
        <fullName evidence="11">Damage-specific DNA-binding protein 2</fullName>
    </alternativeName>
</protein>
<dbReference type="PROSITE" id="PS00678">
    <property type="entry name" value="WD_REPEATS_1"/>
    <property type="match status" value="1"/>
</dbReference>
<organism evidence="14 15">
    <name type="scientific">Meganyctiphanes norvegica</name>
    <name type="common">Northern krill</name>
    <name type="synonym">Thysanopoda norvegica</name>
    <dbReference type="NCBI Taxonomy" id="48144"/>
    <lineage>
        <taxon>Eukaryota</taxon>
        <taxon>Metazoa</taxon>
        <taxon>Ecdysozoa</taxon>
        <taxon>Arthropoda</taxon>
        <taxon>Crustacea</taxon>
        <taxon>Multicrustacea</taxon>
        <taxon>Malacostraca</taxon>
        <taxon>Eumalacostraca</taxon>
        <taxon>Eucarida</taxon>
        <taxon>Euphausiacea</taxon>
        <taxon>Euphausiidae</taxon>
        <taxon>Meganyctiphanes</taxon>
    </lineage>
</organism>
<dbReference type="InterPro" id="IPR001680">
    <property type="entry name" value="WD40_rpt"/>
</dbReference>
<evidence type="ECO:0000256" key="9">
    <source>
        <dbReference type="ARBA" id="ARBA00023204"/>
    </source>
</evidence>
<evidence type="ECO:0000313" key="14">
    <source>
        <dbReference type="EMBL" id="CAL4161501.1"/>
    </source>
</evidence>
<feature type="region of interest" description="Disordered" evidence="13">
    <location>
        <begin position="1"/>
        <end position="109"/>
    </location>
</feature>
<dbReference type="PANTHER" id="PTHR15169:SF0">
    <property type="entry name" value="DNA DAMAGE-BINDING PROTEIN 2"/>
    <property type="match status" value="1"/>
</dbReference>
<evidence type="ECO:0000256" key="5">
    <source>
        <dbReference type="ARBA" id="ARBA00022737"/>
    </source>
</evidence>
<dbReference type="GO" id="GO:0005634">
    <property type="term" value="C:nucleus"/>
    <property type="evidence" value="ECO:0007669"/>
    <property type="project" value="UniProtKB-SubCell"/>
</dbReference>
<dbReference type="AlphaFoldDB" id="A0AAV2S3A3"/>
<evidence type="ECO:0000256" key="2">
    <source>
        <dbReference type="ARBA" id="ARBA00005434"/>
    </source>
</evidence>
<feature type="compositionally biased region" description="Polar residues" evidence="13">
    <location>
        <begin position="22"/>
        <end position="43"/>
    </location>
</feature>
<proteinExistence type="inferred from homology"/>
<evidence type="ECO:0000256" key="6">
    <source>
        <dbReference type="ARBA" id="ARBA00022763"/>
    </source>
</evidence>
<evidence type="ECO:0000313" key="15">
    <source>
        <dbReference type="Proteomes" id="UP001497623"/>
    </source>
</evidence>
<keyword evidence="5" id="KW-0677">Repeat</keyword>
<dbReference type="PANTHER" id="PTHR15169">
    <property type="entry name" value="DAMAGE-SPECIFIC DNA BINDING PROTEIN 2"/>
    <property type="match status" value="1"/>
</dbReference>
<evidence type="ECO:0000256" key="3">
    <source>
        <dbReference type="ARBA" id="ARBA00014580"/>
    </source>
</evidence>
<comment type="caution">
    <text evidence="14">The sequence shown here is derived from an EMBL/GenBank/DDBJ whole genome shotgun (WGS) entry which is preliminary data.</text>
</comment>
<dbReference type="Proteomes" id="UP001497623">
    <property type="component" value="Unassembled WGS sequence"/>
</dbReference>
<keyword evidence="15" id="KW-1185">Reference proteome</keyword>
<evidence type="ECO:0000256" key="4">
    <source>
        <dbReference type="ARBA" id="ARBA00022574"/>
    </source>
</evidence>
<dbReference type="InterPro" id="IPR019775">
    <property type="entry name" value="WD40_repeat_CS"/>
</dbReference>
<accession>A0AAV2S3A3</accession>
<keyword evidence="6" id="KW-0227">DNA damage</keyword>
<dbReference type="GO" id="GO:0009411">
    <property type="term" value="P:response to UV"/>
    <property type="evidence" value="ECO:0007669"/>
    <property type="project" value="TreeGrafter"/>
</dbReference>
<dbReference type="PROSITE" id="PS50082">
    <property type="entry name" value="WD_REPEATS_2"/>
    <property type="match status" value="1"/>
</dbReference>
<evidence type="ECO:0000256" key="1">
    <source>
        <dbReference type="ARBA" id="ARBA00004123"/>
    </source>
</evidence>
<sequence length="618" mass="69887">MPKARKKSGKATAEQRQIETEPCSSTTNQSYLNKELPSTSLNGLDNEDSQKNNSKSINVDSHMVSYKENKTFNNETSNNVSKSDNESASCSMSDSSFTSNSSSSSPCGAPVKIPSSNISLKSLRVVPAPSCNSSSSSTGNTAALRAFRIVVDDENDDQYFEFVPTIFVPDDSKFKRKKGSTKKQTSLDNKNYVLRRHLEKEWSNLIDKRESTLSINKSRNLITCLNNINIGITPPKWQIQSLNMPIINNTVKYMRVHRACCSFSRRVTSVTWHPFDPNIVAAGSKGGDIVMWNYETDGGKPRVQIKGRGQGGSIQQILFDETSNGYQAYTVSIDGTLSIHDFLNKTKKPYLESEDINIWYTSLDISVSGKVIVVGDNRGFVNQLTLDGENLWRHRLHDQKVTHIEFSPRAPWCLVTSSVDRTVKVWDVRNMKDKKTCLHTLTHDKPVNSAHFSRTNGGRLLTTDQYSQIRIYECPSFSKPLIIPHPHRQFQHLTPIRATWHPLQDIAVVGRYPDPSFPGYYESEPRTVDFFDGTTGQLLHKHQDPEVGKYIVALNLFSPSGDRMVSGAGVDCWVWKPNYDSLTDTEDVEETDDDDYDDDFRRESKRKRSRYTRVNLGY</sequence>
<dbReference type="GO" id="GO:0006281">
    <property type="term" value="P:DNA repair"/>
    <property type="evidence" value="ECO:0007669"/>
    <property type="project" value="UniProtKB-KW"/>
</dbReference>
<dbReference type="PROSITE" id="PS50294">
    <property type="entry name" value="WD_REPEATS_REGION"/>
    <property type="match status" value="1"/>
</dbReference>
<evidence type="ECO:0000256" key="10">
    <source>
        <dbReference type="ARBA" id="ARBA00023242"/>
    </source>
</evidence>
<dbReference type="InterPro" id="IPR033312">
    <property type="entry name" value="DDB2"/>
</dbReference>
<evidence type="ECO:0000256" key="12">
    <source>
        <dbReference type="PROSITE-ProRule" id="PRU00221"/>
    </source>
</evidence>
<dbReference type="EMBL" id="CAXKWB010044845">
    <property type="protein sequence ID" value="CAL4161501.1"/>
    <property type="molecule type" value="Genomic_DNA"/>
</dbReference>
<feature type="compositionally biased region" description="Polar residues" evidence="13">
    <location>
        <begin position="71"/>
        <end position="82"/>
    </location>
</feature>
<comment type="similarity">
    <text evidence="2">Belongs to the WD repeat DDB2/WDR76 family.</text>
</comment>
<comment type="subcellular location">
    <subcellularLocation>
        <location evidence="1">Nucleus</location>
    </subcellularLocation>
</comment>
<gene>
    <name evidence="14" type="ORF">MNOR_LOCUS32645</name>
</gene>
<dbReference type="Pfam" id="PF00400">
    <property type="entry name" value="WD40"/>
    <property type="match status" value="2"/>
</dbReference>
<dbReference type="InterPro" id="IPR015943">
    <property type="entry name" value="WD40/YVTN_repeat-like_dom_sf"/>
</dbReference>
<evidence type="ECO:0000256" key="11">
    <source>
        <dbReference type="ARBA" id="ARBA00031670"/>
    </source>
</evidence>